<protein>
    <recommendedName>
        <fullName evidence="9">Octaprenyl diphosphate synthase</fullName>
        <ecNumber evidence="8">2.5.1.90</ecNumber>
    </recommendedName>
    <alternativeName>
        <fullName evidence="11">All-trans-octaprenyl-diphosphate synthase</fullName>
    </alternativeName>
    <alternativeName>
        <fullName evidence="10">Octaprenyl pyrophosphate synthase</fullName>
    </alternativeName>
</protein>
<dbReference type="EC" id="2.5.1.90" evidence="8"/>
<evidence type="ECO:0000256" key="2">
    <source>
        <dbReference type="ARBA" id="ARBA00006706"/>
    </source>
</evidence>
<evidence type="ECO:0000256" key="1">
    <source>
        <dbReference type="ARBA" id="ARBA00001946"/>
    </source>
</evidence>
<dbReference type="FunFam" id="1.10.600.10:FF:000002">
    <property type="entry name" value="Octaprenyl diphosphate synthase"/>
    <property type="match status" value="1"/>
</dbReference>
<comment type="cofactor">
    <cofactor evidence="1">
        <name>Mg(2+)</name>
        <dbReference type="ChEBI" id="CHEBI:18420"/>
    </cofactor>
</comment>
<dbReference type="SFLD" id="SFLDS00005">
    <property type="entry name" value="Isoprenoid_Synthase_Type_I"/>
    <property type="match status" value="1"/>
</dbReference>
<dbReference type="EMBL" id="LO017727">
    <property type="protein sequence ID" value="CRH07228.1"/>
    <property type="molecule type" value="Genomic_DNA"/>
</dbReference>
<evidence type="ECO:0000256" key="10">
    <source>
        <dbReference type="ARBA" id="ARBA00079637"/>
    </source>
</evidence>
<dbReference type="PROSITE" id="PS00444">
    <property type="entry name" value="POLYPRENYL_SYNTHASE_2"/>
    <property type="match status" value="1"/>
</dbReference>
<comment type="similarity">
    <text evidence="2 12">Belongs to the FPP/GGPP synthase family.</text>
</comment>
<dbReference type="PANTHER" id="PTHR12001:SF69">
    <property type="entry name" value="ALL TRANS-POLYPRENYL-DIPHOSPHATE SYNTHASE PDSS1"/>
    <property type="match status" value="1"/>
</dbReference>
<dbReference type="AlphaFoldDB" id="A0A1S7LKS0"/>
<dbReference type="PROSITE" id="PS00723">
    <property type="entry name" value="POLYPRENYL_SYNTHASE_1"/>
    <property type="match status" value="1"/>
</dbReference>
<dbReference type="GO" id="GO:0046872">
    <property type="term" value="F:metal ion binding"/>
    <property type="evidence" value="ECO:0007669"/>
    <property type="project" value="UniProtKB-KW"/>
</dbReference>
<dbReference type="SUPFAM" id="SSF48576">
    <property type="entry name" value="Terpenoid synthases"/>
    <property type="match status" value="1"/>
</dbReference>
<dbReference type="GO" id="GO:0106350">
    <property type="term" value="F:all-trans-octaprenyl-diphosphate synthase activity"/>
    <property type="evidence" value="ECO:0007669"/>
    <property type="project" value="UniProtKB-EC"/>
</dbReference>
<organism evidence="13">
    <name type="scientific">Magnetococcus massalia (strain MO-1)</name>
    <dbReference type="NCBI Taxonomy" id="451514"/>
    <lineage>
        <taxon>Bacteria</taxon>
        <taxon>Pseudomonadati</taxon>
        <taxon>Pseudomonadota</taxon>
        <taxon>Magnetococcia</taxon>
        <taxon>Magnetococcales</taxon>
        <taxon>Magnetococcaceae</taxon>
        <taxon>Magnetococcus</taxon>
    </lineage>
</organism>
<accession>A0A1S7LKS0</accession>
<evidence type="ECO:0000256" key="11">
    <source>
        <dbReference type="ARBA" id="ARBA00083124"/>
    </source>
</evidence>
<dbReference type="PANTHER" id="PTHR12001">
    <property type="entry name" value="GERANYLGERANYL PYROPHOSPHATE SYNTHASE"/>
    <property type="match status" value="1"/>
</dbReference>
<dbReference type="InterPro" id="IPR008949">
    <property type="entry name" value="Isoprenoid_synthase_dom_sf"/>
</dbReference>
<dbReference type="GO" id="GO:0008299">
    <property type="term" value="P:isoprenoid biosynthetic process"/>
    <property type="evidence" value="ECO:0007669"/>
    <property type="project" value="InterPro"/>
</dbReference>
<keyword evidence="5" id="KW-0460">Magnesium</keyword>
<name>A0A1S7LKS0_MAGMO</name>
<evidence type="ECO:0000256" key="7">
    <source>
        <dbReference type="ARBA" id="ARBA00055029"/>
    </source>
</evidence>
<reference evidence="13" key="1">
    <citation type="submission" date="2015-04" db="EMBL/GenBank/DDBJ databases">
        <authorList>
            <person name="Syromyatnikov M.Y."/>
            <person name="Popov V.N."/>
        </authorList>
    </citation>
    <scope>NUCLEOTIDE SEQUENCE</scope>
    <source>
        <strain evidence="13">MO-1</strain>
    </source>
</reference>
<evidence type="ECO:0000313" key="13">
    <source>
        <dbReference type="EMBL" id="CRH07228.1"/>
    </source>
</evidence>
<dbReference type="Gene3D" id="1.10.600.10">
    <property type="entry name" value="Farnesyl Diphosphate Synthase"/>
    <property type="match status" value="1"/>
</dbReference>
<dbReference type="InterPro" id="IPR000092">
    <property type="entry name" value="Polyprenyl_synt"/>
</dbReference>
<comment type="catalytic activity">
    <reaction evidence="6">
        <text>5 isopentenyl diphosphate + (2E,6E)-farnesyl diphosphate = all-trans-octaprenyl diphosphate + 5 diphosphate</text>
        <dbReference type="Rhea" id="RHEA:27798"/>
        <dbReference type="ChEBI" id="CHEBI:33019"/>
        <dbReference type="ChEBI" id="CHEBI:57711"/>
        <dbReference type="ChEBI" id="CHEBI:128769"/>
        <dbReference type="ChEBI" id="CHEBI:175763"/>
        <dbReference type="EC" id="2.5.1.90"/>
    </reaction>
</comment>
<dbReference type="CDD" id="cd00685">
    <property type="entry name" value="Trans_IPPS_HT"/>
    <property type="match status" value="1"/>
</dbReference>
<evidence type="ECO:0000256" key="3">
    <source>
        <dbReference type="ARBA" id="ARBA00022679"/>
    </source>
</evidence>
<dbReference type="Pfam" id="PF00348">
    <property type="entry name" value="polyprenyl_synt"/>
    <property type="match status" value="1"/>
</dbReference>
<evidence type="ECO:0000256" key="9">
    <source>
        <dbReference type="ARBA" id="ARBA00072473"/>
    </source>
</evidence>
<proteinExistence type="inferred from homology"/>
<keyword evidence="4" id="KW-0479">Metal-binding</keyword>
<evidence type="ECO:0000256" key="8">
    <source>
        <dbReference type="ARBA" id="ARBA00066511"/>
    </source>
</evidence>
<gene>
    <name evidence="13" type="primary">ispB</name>
    <name evidence="13" type="ORF">MAGMO_3086</name>
</gene>
<evidence type="ECO:0000256" key="12">
    <source>
        <dbReference type="RuleBase" id="RU004466"/>
    </source>
</evidence>
<sequence length="331" mass="36769">MAQNTSEALANLRSLVQDDLERTNALILEQLSSDEEMISMVGQHLLSSGGKRLRPILTLITAKMFGYREGDTHALLAAVVEFIHTATLLHDDVVDKSNTRRGRETANSVWGNKAPILVGDFLFSRAFQIMVDNGDLRVLRIVADCCAIISEGEVMQLVASNDLATNEERYLNVVKQKTASLFASASELGAVVGGQSDEVAKRMYEYGMQLGIAYQLVDDLLDYSAETEKLGKNVGDDFQEGKMTLPVIHAYEKGDEEERAFWQRSLEEEDQPEGSFEHARSLIQKHGSLDYAMAFAKQRIERAKEALSVVPESAEKSALIQLADFAVDREY</sequence>
<evidence type="ECO:0000256" key="5">
    <source>
        <dbReference type="ARBA" id="ARBA00022842"/>
    </source>
</evidence>
<dbReference type="InterPro" id="IPR033749">
    <property type="entry name" value="Polyprenyl_synt_CS"/>
</dbReference>
<comment type="function">
    <text evidence="7">Supplies octaprenyl diphosphate, the precursor for the side chain of the isoprenoid quinones ubiquinone and menaquinone.</text>
</comment>
<keyword evidence="3 12" id="KW-0808">Transferase</keyword>
<evidence type="ECO:0000256" key="4">
    <source>
        <dbReference type="ARBA" id="ARBA00022723"/>
    </source>
</evidence>
<evidence type="ECO:0000256" key="6">
    <source>
        <dbReference type="ARBA" id="ARBA00051506"/>
    </source>
</evidence>